<sequence length="66" mass="6568">MKITINGGAVELPGGATVGEAVRTLTPMTSGVAVAVNGEVVSRSAWESTPLSESDLVEVLTAVQGG</sequence>
<accession>A0A8J3TIH8</accession>
<dbReference type="Pfam" id="PF02597">
    <property type="entry name" value="ThiS"/>
    <property type="match status" value="1"/>
</dbReference>
<evidence type="ECO:0000313" key="2">
    <source>
        <dbReference type="Proteomes" id="UP000650628"/>
    </source>
</evidence>
<keyword evidence="2" id="KW-1185">Reference proteome</keyword>
<dbReference type="InterPro" id="IPR010035">
    <property type="entry name" value="Thi_S"/>
</dbReference>
<gene>
    <name evidence="1" type="ORF">Pmi06nite_02410</name>
</gene>
<dbReference type="InterPro" id="IPR012675">
    <property type="entry name" value="Beta-grasp_dom_sf"/>
</dbReference>
<protein>
    <submittedName>
        <fullName evidence="1">Thiamine biosynthesis protein ThiS</fullName>
    </submittedName>
</protein>
<dbReference type="InterPro" id="IPR003749">
    <property type="entry name" value="ThiS/MoaD-like"/>
</dbReference>
<dbReference type="CDD" id="cd00565">
    <property type="entry name" value="Ubl_ThiS"/>
    <property type="match status" value="1"/>
</dbReference>
<dbReference type="InterPro" id="IPR016155">
    <property type="entry name" value="Mopterin_synth/thiamin_S_b"/>
</dbReference>
<dbReference type="Gene3D" id="3.10.20.30">
    <property type="match status" value="1"/>
</dbReference>
<reference evidence="1 2" key="1">
    <citation type="submission" date="2021-01" db="EMBL/GenBank/DDBJ databases">
        <title>Whole genome shotgun sequence of Planotetraspora mira NBRC 15435.</title>
        <authorList>
            <person name="Komaki H."/>
            <person name="Tamura T."/>
        </authorList>
    </citation>
    <scope>NUCLEOTIDE SEQUENCE [LARGE SCALE GENOMIC DNA]</scope>
    <source>
        <strain evidence="1 2">NBRC 15435</strain>
    </source>
</reference>
<dbReference type="Proteomes" id="UP000650628">
    <property type="component" value="Unassembled WGS sequence"/>
</dbReference>
<dbReference type="PANTHER" id="PTHR34472">
    <property type="entry name" value="SULFUR CARRIER PROTEIN THIS"/>
    <property type="match status" value="1"/>
</dbReference>
<dbReference type="NCBIfam" id="TIGR01683">
    <property type="entry name" value="thiS"/>
    <property type="match status" value="1"/>
</dbReference>
<name>A0A8J3TIH8_9ACTN</name>
<proteinExistence type="predicted"/>
<dbReference type="PANTHER" id="PTHR34472:SF1">
    <property type="entry name" value="SULFUR CARRIER PROTEIN THIS"/>
    <property type="match status" value="1"/>
</dbReference>
<dbReference type="SUPFAM" id="SSF54285">
    <property type="entry name" value="MoaD/ThiS"/>
    <property type="match status" value="1"/>
</dbReference>
<organism evidence="1 2">
    <name type="scientific">Planotetraspora mira</name>
    <dbReference type="NCBI Taxonomy" id="58121"/>
    <lineage>
        <taxon>Bacteria</taxon>
        <taxon>Bacillati</taxon>
        <taxon>Actinomycetota</taxon>
        <taxon>Actinomycetes</taxon>
        <taxon>Streptosporangiales</taxon>
        <taxon>Streptosporangiaceae</taxon>
        <taxon>Planotetraspora</taxon>
    </lineage>
</organism>
<comment type="caution">
    <text evidence="1">The sequence shown here is derived from an EMBL/GenBank/DDBJ whole genome shotgun (WGS) entry which is preliminary data.</text>
</comment>
<evidence type="ECO:0000313" key="1">
    <source>
        <dbReference type="EMBL" id="GII26799.1"/>
    </source>
</evidence>
<dbReference type="EMBL" id="BOOO01000001">
    <property type="protein sequence ID" value="GII26799.1"/>
    <property type="molecule type" value="Genomic_DNA"/>
</dbReference>
<dbReference type="RefSeq" id="WP_203950880.1">
    <property type="nucleotide sequence ID" value="NZ_BOOO01000001.1"/>
</dbReference>
<dbReference type="AlphaFoldDB" id="A0A8J3TIH8"/>